<dbReference type="EMBL" id="LANA01000001">
    <property type="protein sequence ID" value="NMN67189.1"/>
    <property type="molecule type" value="Genomic_DNA"/>
</dbReference>
<accession>A0ABX1T131</accession>
<gene>
    <name evidence="2" type="ORF">VP91_00003290</name>
</gene>
<evidence type="ECO:0000313" key="3">
    <source>
        <dbReference type="Proteomes" id="UP001166004"/>
    </source>
</evidence>
<reference evidence="2 3" key="1">
    <citation type="submission" date="2019-07" db="EMBL/GenBank/DDBJ databases">
        <title>SAR11 Genome Evolution.</title>
        <authorList>
            <person name="Giovannoni S."/>
        </authorList>
    </citation>
    <scope>NUCLEOTIDE SEQUENCE [LARGE SCALE GENOMIC DNA]</scope>
    <source>
        <strain evidence="2 3">HTCC9565</strain>
    </source>
</reference>
<sequence length="245" mass="29071">MKNKLLKKICGIFGYRLLDKKTFKNNRIIAQNSSLKIKNLLEFYFSRNKINNIVQVGANDGLSFDELNYFIKKYKTKSLLVEPILENFEKLKKNYIDNEFVTFENSAISVNNEISYLYKVDPKYLHKYDNHIPAIPSFNLKHLTDHGVKKSHTIKDAVNSISIKELFDKYEIKKLDLFYLDAEGYDGKIVYDFLSKFEIRPLIIFEYVHIENVLLEKITVKLTKNKYLYFQIEENLFCLPEEKYL</sequence>
<keyword evidence="2" id="KW-0489">Methyltransferase</keyword>
<dbReference type="InterPro" id="IPR029063">
    <property type="entry name" value="SAM-dependent_MTases_sf"/>
</dbReference>
<evidence type="ECO:0000313" key="2">
    <source>
        <dbReference type="EMBL" id="NMN67189.1"/>
    </source>
</evidence>
<dbReference type="NCBIfam" id="TIGR01444">
    <property type="entry name" value="fkbM_fam"/>
    <property type="match status" value="1"/>
</dbReference>
<dbReference type="SUPFAM" id="SSF53335">
    <property type="entry name" value="S-adenosyl-L-methionine-dependent methyltransferases"/>
    <property type="match status" value="1"/>
</dbReference>
<comment type="caution">
    <text evidence="2">The sequence shown here is derived from an EMBL/GenBank/DDBJ whole genome shotgun (WGS) entry which is preliminary data.</text>
</comment>
<evidence type="ECO:0000259" key="1">
    <source>
        <dbReference type="Pfam" id="PF05050"/>
    </source>
</evidence>
<dbReference type="Proteomes" id="UP001166004">
    <property type="component" value="Unassembled WGS sequence"/>
</dbReference>
<proteinExistence type="predicted"/>
<dbReference type="GO" id="GO:0032259">
    <property type="term" value="P:methylation"/>
    <property type="evidence" value="ECO:0007669"/>
    <property type="project" value="UniProtKB-KW"/>
</dbReference>
<keyword evidence="2" id="KW-0808">Transferase</keyword>
<name>A0ABX1T131_PELUQ</name>
<dbReference type="GO" id="GO:0008168">
    <property type="term" value="F:methyltransferase activity"/>
    <property type="evidence" value="ECO:0007669"/>
    <property type="project" value="UniProtKB-KW"/>
</dbReference>
<dbReference type="InterPro" id="IPR006342">
    <property type="entry name" value="FkbM_mtfrase"/>
</dbReference>
<organism evidence="2 3">
    <name type="scientific">Pelagibacter ubique</name>
    <dbReference type="NCBI Taxonomy" id="198252"/>
    <lineage>
        <taxon>Bacteria</taxon>
        <taxon>Pseudomonadati</taxon>
        <taxon>Pseudomonadota</taxon>
        <taxon>Alphaproteobacteria</taxon>
        <taxon>Candidatus Pelagibacterales</taxon>
        <taxon>Candidatus Pelagibacteraceae</taxon>
        <taxon>Candidatus Pelagibacter</taxon>
    </lineage>
</organism>
<protein>
    <submittedName>
        <fullName evidence="2">FkbM family methyltransferase</fullName>
    </submittedName>
</protein>
<keyword evidence="3" id="KW-1185">Reference proteome</keyword>
<dbReference type="RefSeq" id="WP_169035699.1">
    <property type="nucleotide sequence ID" value="NZ_LANA01000001.1"/>
</dbReference>
<dbReference type="Gene3D" id="3.40.50.150">
    <property type="entry name" value="Vaccinia Virus protein VP39"/>
    <property type="match status" value="1"/>
</dbReference>
<feature type="domain" description="Methyltransferase FkbM" evidence="1">
    <location>
        <begin position="55"/>
        <end position="225"/>
    </location>
</feature>
<dbReference type="Pfam" id="PF05050">
    <property type="entry name" value="Methyltransf_21"/>
    <property type="match status" value="1"/>
</dbReference>